<evidence type="ECO:0000259" key="11">
    <source>
        <dbReference type="SMART" id="SM00892"/>
    </source>
</evidence>
<evidence type="ECO:0000256" key="2">
    <source>
        <dbReference type="ARBA" id="ARBA00010052"/>
    </source>
</evidence>
<dbReference type="InterPro" id="IPR044925">
    <property type="entry name" value="His-Me_finger_sf"/>
</dbReference>
<dbReference type="SMART" id="SM00892">
    <property type="entry name" value="Endonuclease_NS"/>
    <property type="match status" value="1"/>
</dbReference>
<evidence type="ECO:0000256" key="3">
    <source>
        <dbReference type="ARBA" id="ARBA00022722"/>
    </source>
</evidence>
<dbReference type="InterPro" id="IPR040255">
    <property type="entry name" value="Non-specific_endonuclease"/>
</dbReference>
<feature type="domain" description="ENPP1-3/EXOG-like endonuclease/phosphodiesterase" evidence="10">
    <location>
        <begin position="51"/>
        <end position="240"/>
    </location>
</feature>
<dbReference type="SMART" id="SM00477">
    <property type="entry name" value="NUC"/>
    <property type="match status" value="1"/>
</dbReference>
<proteinExistence type="inferred from homology"/>
<dbReference type="GO" id="GO:0004519">
    <property type="term" value="F:endonuclease activity"/>
    <property type="evidence" value="ECO:0007669"/>
    <property type="project" value="UniProtKB-KW"/>
</dbReference>
<comment type="cofactor">
    <cofactor evidence="1 8">
        <name>Mg(2+)</name>
        <dbReference type="ChEBI" id="CHEBI:18420"/>
    </cofactor>
</comment>
<comment type="caution">
    <text evidence="12">The sequence shown here is derived from an EMBL/GenBank/DDBJ whole genome shotgun (WGS) entry which is preliminary data.</text>
</comment>
<feature type="signal peptide" evidence="9">
    <location>
        <begin position="1"/>
        <end position="22"/>
    </location>
</feature>
<evidence type="ECO:0000313" key="12">
    <source>
        <dbReference type="EMBL" id="MFC6790365.1"/>
    </source>
</evidence>
<dbReference type="SUPFAM" id="SSF54060">
    <property type="entry name" value="His-Me finger endonucleases"/>
    <property type="match status" value="1"/>
</dbReference>
<dbReference type="PANTHER" id="PTHR13966:SF5">
    <property type="entry name" value="ENDONUCLEASE G, MITOCHONDRIAL"/>
    <property type="match status" value="1"/>
</dbReference>
<dbReference type="Proteomes" id="UP001596292">
    <property type="component" value="Unassembled WGS sequence"/>
</dbReference>
<feature type="domain" description="DNA/RNA non-specific endonuclease/pyrophosphatase/phosphodiesterase" evidence="11">
    <location>
        <begin position="50"/>
        <end position="240"/>
    </location>
</feature>
<protein>
    <recommendedName>
        <fullName evidence="8">Endonuclease</fullName>
        <ecNumber evidence="8">3.1.30.-</ecNumber>
    </recommendedName>
</protein>
<name>A0ABW2BL71_9HYPH</name>
<keyword evidence="3 8" id="KW-0540">Nuclease</keyword>
<evidence type="ECO:0000256" key="4">
    <source>
        <dbReference type="ARBA" id="ARBA00022723"/>
    </source>
</evidence>
<dbReference type="InterPro" id="IPR044929">
    <property type="entry name" value="DNA/RNA_non-sp_Endonuclease_sf"/>
</dbReference>
<dbReference type="InterPro" id="IPR018524">
    <property type="entry name" value="DNA/RNA_endonuclease_AS"/>
</dbReference>
<sequence>MVTRLRYLVFFLVAASISTAKAQDCPALYAGGQAPVLVNAKLAERTQALCFEAFTVLHSGVTRTPLYSAEHLTRESIMAARAVARDDSFHEETRLPPEARARLEDYVRSGFDRGHLAPAADMPSVNAQAESFSLANIVPQDRTMNRGIWSDIEESVRRLATRRGSLYVVTGVVFSGDSLREIGAGVLVPTQLYKAVYDPATGEAGAYLIANTAGRDWQGLSLAALRQATGVDVFPALSPQAKAMAMTLPDPQASSRGEARRQDGSPDHGWREWLWREVMREVRKSIRAFLRQIF</sequence>
<keyword evidence="5 8" id="KW-0255">Endonuclease</keyword>
<dbReference type="Gene3D" id="3.40.570.10">
    <property type="entry name" value="Extracellular Endonuclease, subunit A"/>
    <property type="match status" value="1"/>
</dbReference>
<keyword evidence="13" id="KW-1185">Reference proteome</keyword>
<evidence type="ECO:0000259" key="10">
    <source>
        <dbReference type="SMART" id="SM00477"/>
    </source>
</evidence>
<reference evidence="13" key="1">
    <citation type="journal article" date="2019" name="Int. J. Syst. Evol. Microbiol.">
        <title>The Global Catalogue of Microorganisms (GCM) 10K type strain sequencing project: providing services to taxonomists for standard genome sequencing and annotation.</title>
        <authorList>
            <consortium name="The Broad Institute Genomics Platform"/>
            <consortium name="The Broad Institute Genome Sequencing Center for Infectious Disease"/>
            <person name="Wu L."/>
            <person name="Ma J."/>
        </authorList>
    </citation>
    <scope>NUCLEOTIDE SEQUENCE [LARGE SCALE GENOMIC DNA]</scope>
    <source>
        <strain evidence="13">CCUG 48316</strain>
    </source>
</reference>
<dbReference type="PROSITE" id="PS01070">
    <property type="entry name" value="NUCLEASE_NON_SPEC"/>
    <property type="match status" value="1"/>
</dbReference>
<gene>
    <name evidence="12" type="ORF">ACFQE0_12530</name>
</gene>
<accession>A0ABW2BL71</accession>
<keyword evidence="6 8" id="KW-0378">Hydrolase</keyword>
<dbReference type="InterPro" id="IPR001604">
    <property type="entry name" value="Endo_G_ENPP1-like_dom"/>
</dbReference>
<evidence type="ECO:0000256" key="8">
    <source>
        <dbReference type="RuleBase" id="RU366055"/>
    </source>
</evidence>
<evidence type="ECO:0000313" key="13">
    <source>
        <dbReference type="Proteomes" id="UP001596292"/>
    </source>
</evidence>
<dbReference type="RefSeq" id="WP_378975456.1">
    <property type="nucleotide sequence ID" value="NZ_JBHSWN010000001.1"/>
</dbReference>
<feature type="chain" id="PRO_5047147251" description="Endonuclease" evidence="9">
    <location>
        <begin position="23"/>
        <end position="294"/>
    </location>
</feature>
<keyword evidence="4 8" id="KW-0479">Metal-binding</keyword>
<evidence type="ECO:0000256" key="9">
    <source>
        <dbReference type="SAM" id="SignalP"/>
    </source>
</evidence>
<evidence type="ECO:0000256" key="7">
    <source>
        <dbReference type="ARBA" id="ARBA00022842"/>
    </source>
</evidence>
<evidence type="ECO:0000256" key="5">
    <source>
        <dbReference type="ARBA" id="ARBA00022759"/>
    </source>
</evidence>
<dbReference type="EMBL" id="JBHSWN010000001">
    <property type="protein sequence ID" value="MFC6790365.1"/>
    <property type="molecule type" value="Genomic_DNA"/>
</dbReference>
<dbReference type="InterPro" id="IPR020821">
    <property type="entry name" value="ENPP1-3/EXOG-like_nuc-like"/>
</dbReference>
<keyword evidence="7" id="KW-0460">Magnesium</keyword>
<dbReference type="Pfam" id="PF01223">
    <property type="entry name" value="Endonuclease_NS"/>
    <property type="match status" value="1"/>
</dbReference>
<dbReference type="EC" id="3.1.30.-" evidence="8"/>
<comment type="similarity">
    <text evidence="2 8">Belongs to the DNA/RNA non-specific endonuclease family.</text>
</comment>
<evidence type="ECO:0000256" key="1">
    <source>
        <dbReference type="ARBA" id="ARBA00001946"/>
    </source>
</evidence>
<organism evidence="12 13">
    <name type="scientific">Methylobacterium komagatae</name>
    <dbReference type="NCBI Taxonomy" id="374425"/>
    <lineage>
        <taxon>Bacteria</taxon>
        <taxon>Pseudomonadati</taxon>
        <taxon>Pseudomonadota</taxon>
        <taxon>Alphaproteobacteria</taxon>
        <taxon>Hyphomicrobiales</taxon>
        <taxon>Methylobacteriaceae</taxon>
        <taxon>Methylobacterium</taxon>
    </lineage>
</organism>
<dbReference type="PANTHER" id="PTHR13966">
    <property type="entry name" value="ENDONUCLEASE RELATED"/>
    <property type="match status" value="1"/>
</dbReference>
<keyword evidence="9" id="KW-0732">Signal</keyword>
<evidence type="ECO:0000256" key="6">
    <source>
        <dbReference type="ARBA" id="ARBA00022801"/>
    </source>
</evidence>